<keyword evidence="2" id="KW-1185">Reference proteome</keyword>
<evidence type="ECO:0000313" key="2">
    <source>
        <dbReference type="Proteomes" id="UP000823775"/>
    </source>
</evidence>
<dbReference type="PANTHER" id="PTHR48246:SF1">
    <property type="entry name" value="PROTEIN, PUTATIVE-RELATED"/>
    <property type="match status" value="1"/>
</dbReference>
<dbReference type="EMBL" id="JACEIK010003179">
    <property type="protein sequence ID" value="MCD9640695.1"/>
    <property type="molecule type" value="Genomic_DNA"/>
</dbReference>
<gene>
    <name evidence="1" type="ORF">HAX54_026148</name>
</gene>
<proteinExistence type="predicted"/>
<comment type="caution">
    <text evidence="1">The sequence shown here is derived from an EMBL/GenBank/DDBJ whole genome shotgun (WGS) entry which is preliminary data.</text>
</comment>
<reference evidence="1 2" key="1">
    <citation type="journal article" date="2021" name="BMC Genomics">
        <title>Datura genome reveals duplications of psychoactive alkaloid biosynthetic genes and high mutation rate following tissue culture.</title>
        <authorList>
            <person name="Rajewski A."/>
            <person name="Carter-House D."/>
            <person name="Stajich J."/>
            <person name="Litt A."/>
        </authorList>
    </citation>
    <scope>NUCLEOTIDE SEQUENCE [LARGE SCALE GENOMIC DNA]</scope>
    <source>
        <strain evidence="1">AR-01</strain>
    </source>
</reference>
<protein>
    <submittedName>
        <fullName evidence="1">Uncharacterized protein</fullName>
    </submittedName>
</protein>
<sequence>MDYKEKIESRPATTADSIADGLEKNLFGLILGPDSPSVDEPCGGTLHNGRSSIAPGGLLASVYHLTRIEDGVDQPEEGAVSYAPLLVQRQFESQLFIPQTFGLDQLEFDYGAEDSIRKVCQPNLVTPEYVVCRSERVNGGIVLPFDVTEAFNVFFRLPSEAEIVRQEFYTKRLEDLPLAKREAAIEEAPPSSVSTLLVLVLVLDTR</sequence>
<evidence type="ECO:0000313" key="1">
    <source>
        <dbReference type="EMBL" id="MCD9640695.1"/>
    </source>
</evidence>
<dbReference type="PANTHER" id="PTHR48246">
    <property type="entry name" value="PROTEIN, PUTATIVE-RELATED"/>
    <property type="match status" value="1"/>
</dbReference>
<accession>A0ABS8V3S7</accession>
<name>A0ABS8V3S7_DATST</name>
<organism evidence="1 2">
    <name type="scientific">Datura stramonium</name>
    <name type="common">Jimsonweed</name>
    <name type="synonym">Common thornapple</name>
    <dbReference type="NCBI Taxonomy" id="4076"/>
    <lineage>
        <taxon>Eukaryota</taxon>
        <taxon>Viridiplantae</taxon>
        <taxon>Streptophyta</taxon>
        <taxon>Embryophyta</taxon>
        <taxon>Tracheophyta</taxon>
        <taxon>Spermatophyta</taxon>
        <taxon>Magnoliopsida</taxon>
        <taxon>eudicotyledons</taxon>
        <taxon>Gunneridae</taxon>
        <taxon>Pentapetalae</taxon>
        <taxon>asterids</taxon>
        <taxon>lamiids</taxon>
        <taxon>Solanales</taxon>
        <taxon>Solanaceae</taxon>
        <taxon>Solanoideae</taxon>
        <taxon>Datureae</taxon>
        <taxon>Datura</taxon>
    </lineage>
</organism>
<dbReference type="Proteomes" id="UP000823775">
    <property type="component" value="Unassembled WGS sequence"/>
</dbReference>